<keyword evidence="6" id="KW-1185">Reference proteome</keyword>
<dbReference type="PANTHER" id="PTHR22889">
    <property type="entry name" value="WD REPEAT-CONTAINING PROTEIN 89"/>
    <property type="match status" value="1"/>
</dbReference>
<dbReference type="PROSITE" id="PS00678">
    <property type="entry name" value="WD_REPEATS_1"/>
    <property type="match status" value="1"/>
</dbReference>
<evidence type="ECO:0000256" key="3">
    <source>
        <dbReference type="ARBA" id="ARBA00022737"/>
    </source>
</evidence>
<sequence length="418" mass="47384">MFQESILKMGELKLETEIENNQDSDSEICDIHEIDRLFINSCYIFEKVIAENKYILHVTATSENGPNVAIALSDNSCEIHTISNDQVANITTLTKHNDKIVDCRFSSRDSNMLYTGSSDGSVKLWDIRTPKEPAINFQDTTVENGNNTKMFSCFDISSNERLLTAGTDLSEGDAFLLFWDMRSRNLLGGYWESHTDDITQVKFHPHDTNKLISGSVDGLINVYDLSQSCEDNALIDTLNTESSIEQLLWFNENGKDNIGCITHTADLQLWNVEGAEPYKHISRADIAKTIRKFCNLKKCQEQREIVENPVGILRQAPVSLFIKKSQDYIYLTKVHNADNYLLVLAGSNYNDGECIRGIQIKNGQTQPAVGFKENKQRVRSSWYNENTNMLLTGGEKGILNVWRLTSIKNNSFPVKKIR</sequence>
<feature type="repeat" description="WD" evidence="4">
    <location>
        <begin position="191"/>
        <end position="226"/>
    </location>
</feature>
<dbReference type="InterPro" id="IPR015943">
    <property type="entry name" value="WD40/YVTN_repeat-like_dom_sf"/>
</dbReference>
<dbReference type="PROSITE" id="PS50082">
    <property type="entry name" value="WD_REPEATS_2"/>
    <property type="match status" value="2"/>
</dbReference>
<feature type="repeat" description="WD" evidence="4">
    <location>
        <begin position="93"/>
        <end position="135"/>
    </location>
</feature>
<dbReference type="Proteomes" id="UP001162156">
    <property type="component" value="Unassembled WGS sequence"/>
</dbReference>
<dbReference type="SMART" id="SM00320">
    <property type="entry name" value="WD40"/>
    <property type="match status" value="3"/>
</dbReference>
<dbReference type="PANTHER" id="PTHR22889:SF0">
    <property type="entry name" value="WD REPEAT-CONTAINING PROTEIN 89"/>
    <property type="match status" value="1"/>
</dbReference>
<evidence type="ECO:0000256" key="1">
    <source>
        <dbReference type="ARBA" id="ARBA00021125"/>
    </source>
</evidence>
<dbReference type="Gene3D" id="2.130.10.10">
    <property type="entry name" value="YVTN repeat-like/Quinoprotein amine dehydrogenase"/>
    <property type="match status" value="2"/>
</dbReference>
<gene>
    <name evidence="5" type="ORF">NQ314_020557</name>
</gene>
<keyword evidence="2 4" id="KW-0853">WD repeat</keyword>
<evidence type="ECO:0000256" key="4">
    <source>
        <dbReference type="PROSITE-ProRule" id="PRU00221"/>
    </source>
</evidence>
<protein>
    <recommendedName>
        <fullName evidence="1">WD repeat-containing protein 89</fullName>
    </recommendedName>
</protein>
<dbReference type="InterPro" id="IPR001680">
    <property type="entry name" value="WD40_rpt"/>
</dbReference>
<comment type="caution">
    <text evidence="5">The sequence shown here is derived from an EMBL/GenBank/DDBJ whole genome shotgun (WGS) entry which is preliminary data.</text>
</comment>
<accession>A0AAV8WMU2</accession>
<evidence type="ECO:0000256" key="2">
    <source>
        <dbReference type="ARBA" id="ARBA00022574"/>
    </source>
</evidence>
<dbReference type="PROSITE" id="PS50294">
    <property type="entry name" value="WD_REPEATS_REGION"/>
    <property type="match status" value="2"/>
</dbReference>
<dbReference type="SUPFAM" id="SSF50978">
    <property type="entry name" value="WD40 repeat-like"/>
    <property type="match status" value="1"/>
</dbReference>
<evidence type="ECO:0000313" key="6">
    <source>
        <dbReference type="Proteomes" id="UP001162156"/>
    </source>
</evidence>
<dbReference type="InterPro" id="IPR019775">
    <property type="entry name" value="WD40_repeat_CS"/>
</dbReference>
<dbReference type="EMBL" id="JANEYF010005748">
    <property type="protein sequence ID" value="KAJ8926996.1"/>
    <property type="molecule type" value="Genomic_DNA"/>
</dbReference>
<organism evidence="5 6">
    <name type="scientific">Rhamnusium bicolor</name>
    <dbReference type="NCBI Taxonomy" id="1586634"/>
    <lineage>
        <taxon>Eukaryota</taxon>
        <taxon>Metazoa</taxon>
        <taxon>Ecdysozoa</taxon>
        <taxon>Arthropoda</taxon>
        <taxon>Hexapoda</taxon>
        <taxon>Insecta</taxon>
        <taxon>Pterygota</taxon>
        <taxon>Neoptera</taxon>
        <taxon>Endopterygota</taxon>
        <taxon>Coleoptera</taxon>
        <taxon>Polyphaga</taxon>
        <taxon>Cucujiformia</taxon>
        <taxon>Chrysomeloidea</taxon>
        <taxon>Cerambycidae</taxon>
        <taxon>Lepturinae</taxon>
        <taxon>Rhagiini</taxon>
        <taxon>Rhamnusium</taxon>
    </lineage>
</organism>
<dbReference type="AlphaFoldDB" id="A0AAV8WMU2"/>
<dbReference type="InterPro" id="IPR036322">
    <property type="entry name" value="WD40_repeat_dom_sf"/>
</dbReference>
<evidence type="ECO:0000313" key="5">
    <source>
        <dbReference type="EMBL" id="KAJ8926996.1"/>
    </source>
</evidence>
<name>A0AAV8WMU2_9CUCU</name>
<keyword evidence="3" id="KW-0677">Repeat</keyword>
<dbReference type="InterPro" id="IPR039328">
    <property type="entry name" value="WDR89"/>
</dbReference>
<dbReference type="Pfam" id="PF00400">
    <property type="entry name" value="WD40"/>
    <property type="match status" value="2"/>
</dbReference>
<reference evidence="5" key="1">
    <citation type="journal article" date="2023" name="Insect Mol. Biol.">
        <title>Genome sequencing provides insights into the evolution of gene families encoding plant cell wall-degrading enzymes in longhorned beetles.</title>
        <authorList>
            <person name="Shin N.R."/>
            <person name="Okamura Y."/>
            <person name="Kirsch R."/>
            <person name="Pauchet Y."/>
        </authorList>
    </citation>
    <scope>NUCLEOTIDE SEQUENCE</scope>
    <source>
        <strain evidence="5">RBIC_L_NR</strain>
    </source>
</reference>
<proteinExistence type="predicted"/>